<sequence length="168" mass="17512">MTTASISPCLQVEPEKTSLPGFLVTGKDSPVRADWSILRGSPSKRRASAGTISPNLMLIKSPGTKIAASSSLHFPSLNTFVLGARPAIKAAAALPALFSSMKLMVELMSSNTTIPRKSCQSGGLPPPLANAMAMTAAASMTHESGFHIKPKNLRNLLSVISSSLLGPN</sequence>
<dbReference type="AlphaFoldDB" id="A0AAQ3NKI3"/>
<reference evidence="1 2" key="1">
    <citation type="journal article" date="2023" name="Life. Sci Alliance">
        <title>Evolutionary insights into 3D genome organization and epigenetic landscape of Vigna mungo.</title>
        <authorList>
            <person name="Junaid A."/>
            <person name="Singh B."/>
            <person name="Bhatia S."/>
        </authorList>
    </citation>
    <scope>NUCLEOTIDE SEQUENCE [LARGE SCALE GENOMIC DNA]</scope>
    <source>
        <strain evidence="1">Urdbean</strain>
    </source>
</reference>
<protein>
    <submittedName>
        <fullName evidence="1">Uncharacterized protein</fullName>
    </submittedName>
</protein>
<name>A0AAQ3NKI3_VIGMU</name>
<evidence type="ECO:0000313" key="2">
    <source>
        <dbReference type="Proteomes" id="UP001374535"/>
    </source>
</evidence>
<organism evidence="1 2">
    <name type="scientific">Vigna mungo</name>
    <name type="common">Black gram</name>
    <name type="synonym">Phaseolus mungo</name>
    <dbReference type="NCBI Taxonomy" id="3915"/>
    <lineage>
        <taxon>Eukaryota</taxon>
        <taxon>Viridiplantae</taxon>
        <taxon>Streptophyta</taxon>
        <taxon>Embryophyta</taxon>
        <taxon>Tracheophyta</taxon>
        <taxon>Spermatophyta</taxon>
        <taxon>Magnoliopsida</taxon>
        <taxon>eudicotyledons</taxon>
        <taxon>Gunneridae</taxon>
        <taxon>Pentapetalae</taxon>
        <taxon>rosids</taxon>
        <taxon>fabids</taxon>
        <taxon>Fabales</taxon>
        <taxon>Fabaceae</taxon>
        <taxon>Papilionoideae</taxon>
        <taxon>50 kb inversion clade</taxon>
        <taxon>NPAAA clade</taxon>
        <taxon>indigoferoid/millettioid clade</taxon>
        <taxon>Phaseoleae</taxon>
        <taxon>Vigna</taxon>
    </lineage>
</organism>
<evidence type="ECO:0000313" key="1">
    <source>
        <dbReference type="EMBL" id="WVZ11052.1"/>
    </source>
</evidence>
<keyword evidence="2" id="KW-1185">Reference proteome</keyword>
<proteinExistence type="predicted"/>
<dbReference type="EMBL" id="CP144696">
    <property type="protein sequence ID" value="WVZ11052.1"/>
    <property type="molecule type" value="Genomic_DNA"/>
</dbReference>
<dbReference type="Proteomes" id="UP001374535">
    <property type="component" value="Chromosome 5"/>
</dbReference>
<accession>A0AAQ3NKI3</accession>
<gene>
    <name evidence="1" type="ORF">V8G54_015582</name>
</gene>
<feature type="non-terminal residue" evidence="1">
    <location>
        <position position="168"/>
    </location>
</feature>